<comment type="caution">
    <text evidence="1">The sequence shown here is derived from an EMBL/GenBank/DDBJ whole genome shotgun (WGS) entry which is preliminary data.</text>
</comment>
<gene>
    <name evidence="1" type="ORF">NLJ89_g1346</name>
</gene>
<accession>A0A9W8N089</accession>
<dbReference type="AlphaFoldDB" id="A0A9W8N089"/>
<dbReference type="PANTHER" id="PTHR13608">
    <property type="entry name" value="ARMADILLO-LIKE HELICAL DOMAIN-CONTAINING PROTEIN 3"/>
    <property type="match status" value="1"/>
</dbReference>
<evidence type="ECO:0000313" key="2">
    <source>
        <dbReference type="Proteomes" id="UP001148786"/>
    </source>
</evidence>
<dbReference type="EMBL" id="JANKHO010000068">
    <property type="protein sequence ID" value="KAJ3516078.1"/>
    <property type="molecule type" value="Genomic_DNA"/>
</dbReference>
<dbReference type="OrthoDB" id="2012278at2759"/>
<organism evidence="1 2">
    <name type="scientific">Agrocybe chaxingu</name>
    <dbReference type="NCBI Taxonomy" id="84603"/>
    <lineage>
        <taxon>Eukaryota</taxon>
        <taxon>Fungi</taxon>
        <taxon>Dikarya</taxon>
        <taxon>Basidiomycota</taxon>
        <taxon>Agaricomycotina</taxon>
        <taxon>Agaricomycetes</taxon>
        <taxon>Agaricomycetidae</taxon>
        <taxon>Agaricales</taxon>
        <taxon>Agaricineae</taxon>
        <taxon>Strophariaceae</taxon>
        <taxon>Agrocybe</taxon>
    </lineage>
</organism>
<dbReference type="PANTHER" id="PTHR13608:SF3">
    <property type="entry name" value="ARMADILLO-LIKE HELICAL DOMAIN-CONTAINING PROTEIN 3"/>
    <property type="match status" value="1"/>
</dbReference>
<dbReference type="InterPro" id="IPR039868">
    <property type="entry name" value="ARMD3-like"/>
</dbReference>
<dbReference type="Proteomes" id="UP001148786">
    <property type="component" value="Unassembled WGS sequence"/>
</dbReference>
<reference evidence="1" key="1">
    <citation type="submission" date="2022-07" db="EMBL/GenBank/DDBJ databases">
        <title>Genome Sequence of Agrocybe chaxingu.</title>
        <authorList>
            <person name="Buettner E."/>
        </authorList>
    </citation>
    <scope>NUCLEOTIDE SEQUENCE</scope>
    <source>
        <strain evidence="1">MP-N11</strain>
    </source>
</reference>
<protein>
    <submittedName>
        <fullName evidence="1">Uncharacterized protein</fullName>
    </submittedName>
</protein>
<proteinExistence type="predicted"/>
<keyword evidence="2" id="KW-1185">Reference proteome</keyword>
<evidence type="ECO:0000313" key="1">
    <source>
        <dbReference type="EMBL" id="KAJ3516078.1"/>
    </source>
</evidence>
<sequence length="506" mass="56828">MNFRRSPPPSLNASKITSKFVSIYSKLFLGFSPNQIYPHQDQDRFFSDLLDLKVDRPYLEGELNKLSKETCLGKLKPFLSALFKVCTKHIREARNEDIRKLNAIETGYIVISCVLSKSMTGWETMEVLAGSVAQSDTVFSGFTGVLDTIIGDPEAPRTVRHKVLQLALMYMCRSSQLSTGAYFLRRDFFSSVASLATAPETEEYTFEGILFLAILANYHKSDAAKLNPYLKRIRETTDGDFMRKLCWASNFALESSIKAYQDLADDATPPTLTSSLGSVITRLRPDRALSFMSMGQPRENFKGLPIEASVVLLPIYEFLRPNPLFITVFLEDLVSPPPPITEGVNTETSSWWYWRQVPPVKAYEALICSQTIRFLDFALCTSESYLPSPRAVHEFIYELVRSSSVLKKQQELLNFLEPPFNRPAVELSLEFLAHIMITTDFYREKISEMGAGIGNAKDAMKTVADDIEANGIHGARDMRDAIPPTRSQNVLDFGPLACADVLALIP</sequence>
<name>A0A9W8N089_9AGAR</name>
<dbReference type="GO" id="GO:0005829">
    <property type="term" value="C:cytosol"/>
    <property type="evidence" value="ECO:0007669"/>
    <property type="project" value="TreeGrafter"/>
</dbReference>